<keyword evidence="1" id="KW-0805">Transcription regulation</keyword>
<proteinExistence type="predicted"/>
<dbReference type="InterPro" id="IPR003441">
    <property type="entry name" value="NAC-dom"/>
</dbReference>
<dbReference type="GO" id="GO:0006355">
    <property type="term" value="P:regulation of DNA-templated transcription"/>
    <property type="evidence" value="ECO:0007669"/>
    <property type="project" value="InterPro"/>
</dbReference>
<gene>
    <name evidence="6" type="ORF">B296_00002216</name>
</gene>
<protein>
    <recommendedName>
        <fullName evidence="5">NAC domain-containing protein</fullName>
    </recommendedName>
</protein>
<evidence type="ECO:0000313" key="7">
    <source>
        <dbReference type="Proteomes" id="UP000287651"/>
    </source>
</evidence>
<dbReference type="EMBL" id="AMZH03000493">
    <property type="protein sequence ID" value="RRT83432.1"/>
    <property type="molecule type" value="Genomic_DNA"/>
</dbReference>
<comment type="caution">
    <text evidence="6">The sequence shown here is derived from an EMBL/GenBank/DDBJ whole genome shotgun (WGS) entry which is preliminary data.</text>
</comment>
<dbReference type="GO" id="GO:0003677">
    <property type="term" value="F:DNA binding"/>
    <property type="evidence" value="ECO:0007669"/>
    <property type="project" value="UniProtKB-KW"/>
</dbReference>
<organism evidence="6 7">
    <name type="scientific">Ensete ventricosum</name>
    <name type="common">Abyssinian banana</name>
    <name type="synonym">Musa ensete</name>
    <dbReference type="NCBI Taxonomy" id="4639"/>
    <lineage>
        <taxon>Eukaryota</taxon>
        <taxon>Viridiplantae</taxon>
        <taxon>Streptophyta</taxon>
        <taxon>Embryophyta</taxon>
        <taxon>Tracheophyta</taxon>
        <taxon>Spermatophyta</taxon>
        <taxon>Magnoliopsida</taxon>
        <taxon>Liliopsida</taxon>
        <taxon>Zingiberales</taxon>
        <taxon>Musaceae</taxon>
        <taxon>Ensete</taxon>
    </lineage>
</organism>
<keyword evidence="3" id="KW-0804">Transcription</keyword>
<evidence type="ECO:0000256" key="3">
    <source>
        <dbReference type="ARBA" id="ARBA00023163"/>
    </source>
</evidence>
<evidence type="ECO:0000256" key="2">
    <source>
        <dbReference type="ARBA" id="ARBA00023125"/>
    </source>
</evidence>
<dbReference type="Gene3D" id="2.170.150.80">
    <property type="entry name" value="NAC domain"/>
    <property type="match status" value="1"/>
</dbReference>
<dbReference type="Proteomes" id="UP000287651">
    <property type="component" value="Unassembled WGS sequence"/>
</dbReference>
<dbReference type="Pfam" id="PF02365">
    <property type="entry name" value="NAM"/>
    <property type="match status" value="1"/>
</dbReference>
<keyword evidence="4" id="KW-0539">Nucleus</keyword>
<dbReference type="PANTHER" id="PTHR31719:SF233">
    <property type="entry name" value="NAC DOMAIN-CONTAINING PROTEIN 48"/>
    <property type="match status" value="1"/>
</dbReference>
<name>A0A427B4N5_ENSVE</name>
<sequence length="101" mass="11316">MAYARHVSTGLRELVPGPWPRPFNSPSRLLIGSTTAADRREPEMKGGDLQLPPGFRFHPTDEELVMHYLCRMCAGLPVAVPIVAELDLYKYDPWQLPGRAS</sequence>
<feature type="domain" description="NAC" evidence="5">
    <location>
        <begin position="51"/>
        <end position="101"/>
    </location>
</feature>
<evidence type="ECO:0000313" key="6">
    <source>
        <dbReference type="EMBL" id="RRT83432.1"/>
    </source>
</evidence>
<evidence type="ECO:0000256" key="4">
    <source>
        <dbReference type="ARBA" id="ARBA00023242"/>
    </source>
</evidence>
<accession>A0A427B4N5</accession>
<keyword evidence="2" id="KW-0238">DNA-binding</keyword>
<dbReference type="AlphaFoldDB" id="A0A427B4N5"/>
<dbReference type="SUPFAM" id="SSF101941">
    <property type="entry name" value="NAC domain"/>
    <property type="match status" value="1"/>
</dbReference>
<evidence type="ECO:0000259" key="5">
    <source>
        <dbReference type="PROSITE" id="PS51005"/>
    </source>
</evidence>
<dbReference type="PROSITE" id="PS51005">
    <property type="entry name" value="NAC"/>
    <property type="match status" value="1"/>
</dbReference>
<dbReference type="PANTHER" id="PTHR31719">
    <property type="entry name" value="NAC TRANSCRIPTION FACTOR 56"/>
    <property type="match status" value="1"/>
</dbReference>
<dbReference type="InterPro" id="IPR036093">
    <property type="entry name" value="NAC_dom_sf"/>
</dbReference>
<evidence type="ECO:0000256" key="1">
    <source>
        <dbReference type="ARBA" id="ARBA00023015"/>
    </source>
</evidence>
<reference evidence="6 7" key="1">
    <citation type="journal article" date="2014" name="Agronomy (Basel)">
        <title>A Draft Genome Sequence for Ensete ventricosum, the Drought-Tolerant Tree Against Hunger.</title>
        <authorList>
            <person name="Harrison J."/>
            <person name="Moore K.A."/>
            <person name="Paszkiewicz K."/>
            <person name="Jones T."/>
            <person name="Grant M."/>
            <person name="Ambacheew D."/>
            <person name="Muzemil S."/>
            <person name="Studholme D.J."/>
        </authorList>
    </citation>
    <scope>NUCLEOTIDE SEQUENCE [LARGE SCALE GENOMIC DNA]</scope>
</reference>